<keyword evidence="4" id="KW-1003">Cell membrane</keyword>
<dbReference type="PANTHER" id="PTHR30472">
    <property type="entry name" value="FERRIC ENTEROBACTIN TRANSPORT SYSTEM PERMEASE PROTEIN"/>
    <property type="match status" value="1"/>
</dbReference>
<evidence type="ECO:0000256" key="4">
    <source>
        <dbReference type="ARBA" id="ARBA00022475"/>
    </source>
</evidence>
<evidence type="ECO:0000256" key="2">
    <source>
        <dbReference type="ARBA" id="ARBA00007935"/>
    </source>
</evidence>
<feature type="transmembrane region" description="Helical" evidence="8">
    <location>
        <begin position="184"/>
        <end position="208"/>
    </location>
</feature>
<feature type="transmembrane region" description="Helical" evidence="8">
    <location>
        <begin position="271"/>
        <end position="289"/>
    </location>
</feature>
<keyword evidence="10" id="KW-1185">Reference proteome</keyword>
<dbReference type="SUPFAM" id="SSF81345">
    <property type="entry name" value="ABC transporter involved in vitamin B12 uptake, BtuC"/>
    <property type="match status" value="1"/>
</dbReference>
<dbReference type="Proteomes" id="UP000638981">
    <property type="component" value="Unassembled WGS sequence"/>
</dbReference>
<evidence type="ECO:0000256" key="5">
    <source>
        <dbReference type="ARBA" id="ARBA00022692"/>
    </source>
</evidence>
<reference evidence="9" key="1">
    <citation type="journal article" date="2014" name="Int. J. Syst. Evol. Microbiol.">
        <title>Complete genome sequence of Corynebacterium casei LMG S-19264T (=DSM 44701T), isolated from a smear-ripened cheese.</title>
        <authorList>
            <consortium name="US DOE Joint Genome Institute (JGI-PGF)"/>
            <person name="Walter F."/>
            <person name="Albersmeier A."/>
            <person name="Kalinowski J."/>
            <person name="Ruckert C."/>
        </authorList>
    </citation>
    <scope>NUCLEOTIDE SEQUENCE</scope>
    <source>
        <strain evidence="9">KCTC 23310</strain>
    </source>
</reference>
<feature type="transmembrane region" description="Helical" evidence="8">
    <location>
        <begin position="135"/>
        <end position="158"/>
    </location>
</feature>
<comment type="similarity">
    <text evidence="2">Belongs to the binding-protein-dependent transport system permease family. FecCD subfamily.</text>
</comment>
<evidence type="ECO:0000313" key="9">
    <source>
        <dbReference type="EMBL" id="GHC60294.1"/>
    </source>
</evidence>
<evidence type="ECO:0000313" key="10">
    <source>
        <dbReference type="Proteomes" id="UP000638981"/>
    </source>
</evidence>
<sequence length="325" mass="32879">MKGFSTLILLLALIAFLSLLLGEVRLSLADLWQGLTTGEGPGALTLRVLRGPRVATAMAAGAAFGLSGAVFQMLLRNPLAAPDVMGFNAGAGLAVILALAFGLMLPMALIAALGGLLAALLVGLISWQPGRSEPALVMILVGLGIGFTASGLATFFLLTLTDAEASEARRWIIGSLAARSWNHAAQITVIAGVLGLLLAVQLRALACLELGPVLAQGLGLSVEAAKRKLLATAVLLAAGAVAVAGPVPFVALMAGPLGIGLTGARQPAARLLAAAGAGALILTGADLLSRSLWQGVQLPVGVMTGLLGAPWLMWLLTRAFGKVES</sequence>
<reference evidence="9" key="2">
    <citation type="submission" date="2020-09" db="EMBL/GenBank/DDBJ databases">
        <authorList>
            <person name="Sun Q."/>
            <person name="Kim S."/>
        </authorList>
    </citation>
    <scope>NUCLEOTIDE SEQUENCE</scope>
    <source>
        <strain evidence="9">KCTC 23310</strain>
    </source>
</reference>
<accession>A0A918WKP9</accession>
<dbReference type="EMBL" id="BMYJ01000007">
    <property type="protein sequence ID" value="GHC60294.1"/>
    <property type="molecule type" value="Genomic_DNA"/>
</dbReference>
<keyword evidence="7 8" id="KW-0472">Membrane</keyword>
<dbReference type="PANTHER" id="PTHR30472:SF24">
    <property type="entry name" value="FERRIC ENTEROBACTIN TRANSPORT SYSTEM PERMEASE PROTEIN FEPG"/>
    <property type="match status" value="1"/>
</dbReference>
<dbReference type="Gene3D" id="1.10.3470.10">
    <property type="entry name" value="ABC transporter involved in vitamin B12 uptake, BtuC"/>
    <property type="match status" value="1"/>
</dbReference>
<protein>
    <submittedName>
        <fullName evidence="9">Ferric enterobactin transporter FepG</fullName>
    </submittedName>
</protein>
<dbReference type="GO" id="GO:0033214">
    <property type="term" value="P:siderophore-iron import into cell"/>
    <property type="evidence" value="ECO:0007669"/>
    <property type="project" value="TreeGrafter"/>
</dbReference>
<gene>
    <name evidence="9" type="primary">fepG</name>
    <name evidence="9" type="ORF">GCM10007315_25340</name>
</gene>
<evidence type="ECO:0000256" key="8">
    <source>
        <dbReference type="SAM" id="Phobius"/>
    </source>
</evidence>
<name>A0A918WKP9_9RHOB</name>
<feature type="transmembrane region" description="Helical" evidence="8">
    <location>
        <begin position="110"/>
        <end position="128"/>
    </location>
</feature>
<keyword evidence="5 8" id="KW-0812">Transmembrane</keyword>
<organism evidence="9 10">
    <name type="scientific">Neogemmobacter tilapiae</name>
    <dbReference type="NCBI Taxonomy" id="875041"/>
    <lineage>
        <taxon>Bacteria</taxon>
        <taxon>Pseudomonadati</taxon>
        <taxon>Pseudomonadota</taxon>
        <taxon>Alphaproteobacteria</taxon>
        <taxon>Rhodobacterales</taxon>
        <taxon>Paracoccaceae</taxon>
        <taxon>Neogemmobacter</taxon>
    </lineage>
</organism>
<comment type="caution">
    <text evidence="9">The sequence shown here is derived from an EMBL/GenBank/DDBJ whole genome shotgun (WGS) entry which is preliminary data.</text>
</comment>
<dbReference type="InterPro" id="IPR037294">
    <property type="entry name" value="ABC_BtuC-like"/>
</dbReference>
<evidence type="ECO:0000256" key="7">
    <source>
        <dbReference type="ARBA" id="ARBA00023136"/>
    </source>
</evidence>
<dbReference type="GO" id="GO:0005886">
    <property type="term" value="C:plasma membrane"/>
    <property type="evidence" value="ECO:0007669"/>
    <property type="project" value="UniProtKB-SubCell"/>
</dbReference>
<dbReference type="GO" id="GO:0022857">
    <property type="term" value="F:transmembrane transporter activity"/>
    <property type="evidence" value="ECO:0007669"/>
    <property type="project" value="InterPro"/>
</dbReference>
<dbReference type="InterPro" id="IPR000522">
    <property type="entry name" value="ABC_transptr_permease_BtuC"/>
</dbReference>
<evidence type="ECO:0000256" key="6">
    <source>
        <dbReference type="ARBA" id="ARBA00022989"/>
    </source>
</evidence>
<evidence type="ECO:0000256" key="1">
    <source>
        <dbReference type="ARBA" id="ARBA00004651"/>
    </source>
</evidence>
<evidence type="ECO:0000256" key="3">
    <source>
        <dbReference type="ARBA" id="ARBA00022448"/>
    </source>
</evidence>
<proteinExistence type="inferred from homology"/>
<feature type="transmembrane region" description="Helical" evidence="8">
    <location>
        <begin position="53"/>
        <end position="75"/>
    </location>
</feature>
<feature type="transmembrane region" description="Helical" evidence="8">
    <location>
        <begin position="87"/>
        <end position="104"/>
    </location>
</feature>
<keyword evidence="3" id="KW-0813">Transport</keyword>
<comment type="subcellular location">
    <subcellularLocation>
        <location evidence="1">Cell membrane</location>
        <topology evidence="1">Multi-pass membrane protein</topology>
    </subcellularLocation>
</comment>
<keyword evidence="6 8" id="KW-1133">Transmembrane helix</keyword>
<dbReference type="AlphaFoldDB" id="A0A918WKP9"/>
<feature type="transmembrane region" description="Helical" evidence="8">
    <location>
        <begin position="296"/>
        <end position="316"/>
    </location>
</feature>
<feature type="transmembrane region" description="Helical" evidence="8">
    <location>
        <begin position="229"/>
        <end position="251"/>
    </location>
</feature>
<dbReference type="RefSeq" id="WP_189412047.1">
    <property type="nucleotide sequence ID" value="NZ_BMYJ01000007.1"/>
</dbReference>
<dbReference type="Pfam" id="PF01032">
    <property type="entry name" value="FecCD"/>
    <property type="match status" value="1"/>
</dbReference>